<dbReference type="AlphaFoldDB" id="A0A371G806"/>
<comment type="caution">
    <text evidence="1">The sequence shown here is derived from an EMBL/GenBank/DDBJ whole genome shotgun (WGS) entry which is preliminary data.</text>
</comment>
<reference evidence="1" key="1">
    <citation type="submission" date="2018-05" db="EMBL/GenBank/DDBJ databases">
        <title>Draft genome of Mucuna pruriens seed.</title>
        <authorList>
            <person name="Nnadi N.E."/>
            <person name="Vos R."/>
            <person name="Hasami M.H."/>
            <person name="Devisetty U.K."/>
            <person name="Aguiy J.C."/>
        </authorList>
    </citation>
    <scope>NUCLEOTIDE SEQUENCE [LARGE SCALE GENOMIC DNA]</scope>
    <source>
        <strain evidence="1">JCA_2017</strain>
    </source>
</reference>
<keyword evidence="2" id="KW-1185">Reference proteome</keyword>
<evidence type="ECO:0000313" key="2">
    <source>
        <dbReference type="Proteomes" id="UP000257109"/>
    </source>
</evidence>
<sequence length="143" mass="16079">MLLCGFLRSPNFFYCHGTPEHEWIQVASFYLDGLGTLSKLTQRGTVNSYLSEFESLANRIVGLPPSFLLGCFISGLSPDIWRKVQALQPLTLVQATTLARLQEDKLNGAKRAFAPNSSHCPFQSHRTPFKRLTHAEMATHRET</sequence>
<name>A0A371G806_MUCPR</name>
<feature type="non-terminal residue" evidence="1">
    <location>
        <position position="1"/>
    </location>
</feature>
<organism evidence="1 2">
    <name type="scientific">Mucuna pruriens</name>
    <name type="common">Velvet bean</name>
    <name type="synonym">Dolichos pruriens</name>
    <dbReference type="NCBI Taxonomy" id="157652"/>
    <lineage>
        <taxon>Eukaryota</taxon>
        <taxon>Viridiplantae</taxon>
        <taxon>Streptophyta</taxon>
        <taxon>Embryophyta</taxon>
        <taxon>Tracheophyta</taxon>
        <taxon>Spermatophyta</taxon>
        <taxon>Magnoliopsida</taxon>
        <taxon>eudicotyledons</taxon>
        <taxon>Gunneridae</taxon>
        <taxon>Pentapetalae</taxon>
        <taxon>rosids</taxon>
        <taxon>fabids</taxon>
        <taxon>Fabales</taxon>
        <taxon>Fabaceae</taxon>
        <taxon>Papilionoideae</taxon>
        <taxon>50 kb inversion clade</taxon>
        <taxon>NPAAA clade</taxon>
        <taxon>indigoferoid/millettioid clade</taxon>
        <taxon>Phaseoleae</taxon>
        <taxon>Mucuna</taxon>
    </lineage>
</organism>
<protein>
    <recommendedName>
        <fullName evidence="3">Retrotransposon gag domain-containing protein</fullName>
    </recommendedName>
</protein>
<dbReference type="EMBL" id="QJKJ01006451">
    <property type="protein sequence ID" value="RDX86680.1"/>
    <property type="molecule type" value="Genomic_DNA"/>
</dbReference>
<evidence type="ECO:0008006" key="3">
    <source>
        <dbReference type="Google" id="ProtNLM"/>
    </source>
</evidence>
<evidence type="ECO:0000313" key="1">
    <source>
        <dbReference type="EMBL" id="RDX86680.1"/>
    </source>
</evidence>
<gene>
    <name evidence="1" type="ORF">CR513_31967</name>
</gene>
<accession>A0A371G806</accession>
<dbReference type="OrthoDB" id="1434035at2759"/>
<dbReference type="Proteomes" id="UP000257109">
    <property type="component" value="Unassembled WGS sequence"/>
</dbReference>
<proteinExistence type="predicted"/>